<gene>
    <name evidence="3" type="ORF">UFOPK2731_00295</name>
    <name evidence="4" type="ORF">UFOPK3161_00219</name>
    <name evidence="2" type="ORF">UFOPK3962_00341</name>
    <name evidence="5" type="ORF">UFOPK4427_00157</name>
</gene>
<dbReference type="AlphaFoldDB" id="A0A6J6Z405"/>
<evidence type="ECO:0000313" key="3">
    <source>
        <dbReference type="EMBL" id="CAB4723174.1"/>
    </source>
</evidence>
<accession>A0A6J6Z405</accession>
<proteinExistence type="predicted"/>
<name>A0A6J6Z405_9ZZZZ</name>
<feature type="region of interest" description="Disordered" evidence="1">
    <location>
        <begin position="249"/>
        <end position="268"/>
    </location>
</feature>
<evidence type="ECO:0000256" key="1">
    <source>
        <dbReference type="SAM" id="MobiDB-lite"/>
    </source>
</evidence>
<dbReference type="EMBL" id="CAESAH010000005">
    <property type="protein sequence ID" value="CAB4332797.1"/>
    <property type="molecule type" value="Genomic_DNA"/>
</dbReference>
<sequence>MIKKQSVAIVVFFALLSASLMSPATGIDYTTAPSGLTSLQARLAESIVGIDCQGKIGVGFAGNFAITDELKNSGTYSILVSNKNYLEKCFYRGQQEVKLYKSTSTYKGETWGSSAQNSEDFASLHTVLALPTQTLYGNTFPEVGWRVTIAAYVPNFGLKWINSKIYTSNEKDFTFLLETADPILVNGGIVFDNSGTFIGLATNVNNNVAGYTRMVGAPLQCEPTNQTGQGITLCNSGNKRVDRTAIWTTRTGGTTTPPGSTPTSTAKPASTELTDAISAAQKALNAYRASVADCNSFTSDLEESMHNFGIAQSFLEKCNTNDPKADALQGKLSAINKNSAATSTLISQLNGYVDQANTYAEEADATNAELQDAEPELIALADQILVLTDLLVANQESWDSLANRLAGIPKSITTMIYKNSNYKKLSSLIADIEKAQAQIDTKVASLANISNLVQLKSAVSSTRTFTQQFSGYQQFDSILSLTEKLIPPYVCVKGSVISVLPKTGKCAKGSAKISTS</sequence>
<dbReference type="EMBL" id="CAEZYO010000005">
    <property type="protein sequence ID" value="CAB4723174.1"/>
    <property type="molecule type" value="Genomic_DNA"/>
</dbReference>
<evidence type="ECO:0000313" key="5">
    <source>
        <dbReference type="EMBL" id="CAB5135583.1"/>
    </source>
</evidence>
<evidence type="ECO:0000313" key="2">
    <source>
        <dbReference type="EMBL" id="CAB4332797.1"/>
    </source>
</evidence>
<protein>
    <submittedName>
        <fullName evidence="4">Unannotated protein</fullName>
    </submittedName>
</protein>
<evidence type="ECO:0000313" key="4">
    <source>
        <dbReference type="EMBL" id="CAB4816169.1"/>
    </source>
</evidence>
<dbReference type="EMBL" id="CAFABC010000003">
    <property type="protein sequence ID" value="CAB4816169.1"/>
    <property type="molecule type" value="Genomic_DNA"/>
</dbReference>
<organism evidence="4">
    <name type="scientific">freshwater metagenome</name>
    <dbReference type="NCBI Taxonomy" id="449393"/>
    <lineage>
        <taxon>unclassified sequences</taxon>
        <taxon>metagenomes</taxon>
        <taxon>ecological metagenomes</taxon>
    </lineage>
</organism>
<dbReference type="Gene3D" id="1.20.120.330">
    <property type="entry name" value="Nucleotidyltransferases domain 2"/>
    <property type="match status" value="1"/>
</dbReference>
<reference evidence="4" key="1">
    <citation type="submission" date="2020-05" db="EMBL/GenBank/DDBJ databases">
        <authorList>
            <person name="Chiriac C."/>
            <person name="Salcher M."/>
            <person name="Ghai R."/>
            <person name="Kavagutti S V."/>
        </authorList>
    </citation>
    <scope>NUCLEOTIDE SEQUENCE</scope>
</reference>
<dbReference type="EMBL" id="CAFBRY010000002">
    <property type="protein sequence ID" value="CAB5135583.1"/>
    <property type="molecule type" value="Genomic_DNA"/>
</dbReference>